<dbReference type="InterPro" id="IPR031325">
    <property type="entry name" value="RHS_repeat"/>
</dbReference>
<dbReference type="Gene3D" id="2.180.10.10">
    <property type="entry name" value="RHS repeat-associated core"/>
    <property type="match status" value="1"/>
</dbReference>
<sequence length="101" mass="11260">MNGVYHSGVKKWDFGYDANGNRTSVVTKNGTVNYQYDELNQLTQEILLDGTTISYEYDAVGNRKKKIVTKGSSTTTNYTYNDGNELTAVDGKTTLMIKTET</sequence>
<dbReference type="EMBL" id="FWWT01000022">
    <property type="protein sequence ID" value="SMB93723.1"/>
    <property type="molecule type" value="Genomic_DNA"/>
</dbReference>
<organism evidence="1 2">
    <name type="scientific">Desulfonispora thiosulfatigenes DSM 11270</name>
    <dbReference type="NCBI Taxonomy" id="656914"/>
    <lineage>
        <taxon>Bacteria</taxon>
        <taxon>Bacillati</taxon>
        <taxon>Bacillota</taxon>
        <taxon>Clostridia</taxon>
        <taxon>Eubacteriales</taxon>
        <taxon>Peptococcaceae</taxon>
        <taxon>Desulfonispora</taxon>
    </lineage>
</organism>
<dbReference type="NCBIfam" id="TIGR01643">
    <property type="entry name" value="YD_repeat_2x"/>
    <property type="match status" value="1"/>
</dbReference>
<proteinExistence type="predicted"/>
<gene>
    <name evidence="1" type="ORF">SAMN00017405_0085</name>
</gene>
<protein>
    <submittedName>
        <fullName evidence="1">YD repeat-containing protein</fullName>
    </submittedName>
</protein>
<dbReference type="InterPro" id="IPR006530">
    <property type="entry name" value="YD"/>
</dbReference>
<evidence type="ECO:0000313" key="2">
    <source>
        <dbReference type="Proteomes" id="UP000192731"/>
    </source>
</evidence>
<dbReference type="AlphaFoldDB" id="A0A1W1VKB1"/>
<accession>A0A1W1VKB1</accession>
<dbReference type="STRING" id="656914.SAMN00017405_0085"/>
<reference evidence="1 2" key="1">
    <citation type="submission" date="2017-04" db="EMBL/GenBank/DDBJ databases">
        <authorList>
            <person name="Afonso C.L."/>
            <person name="Miller P.J."/>
            <person name="Scott M.A."/>
            <person name="Spackman E."/>
            <person name="Goraichik I."/>
            <person name="Dimitrov K.M."/>
            <person name="Suarez D.L."/>
            <person name="Swayne D.E."/>
        </authorList>
    </citation>
    <scope>NUCLEOTIDE SEQUENCE [LARGE SCALE GENOMIC DNA]</scope>
    <source>
        <strain evidence="1 2">DSM 11270</strain>
    </source>
</reference>
<dbReference type="Proteomes" id="UP000192731">
    <property type="component" value="Unassembled WGS sequence"/>
</dbReference>
<dbReference type="Pfam" id="PF05593">
    <property type="entry name" value="RHS_repeat"/>
    <property type="match status" value="1"/>
</dbReference>
<name>A0A1W1VKB1_DESTI</name>
<keyword evidence="2" id="KW-1185">Reference proteome</keyword>
<dbReference type="RefSeq" id="WP_084053912.1">
    <property type="nucleotide sequence ID" value="NZ_FWWT01000022.1"/>
</dbReference>
<evidence type="ECO:0000313" key="1">
    <source>
        <dbReference type="EMBL" id="SMB93723.1"/>
    </source>
</evidence>